<evidence type="ECO:0000313" key="2">
    <source>
        <dbReference type="Proteomes" id="UP001164250"/>
    </source>
</evidence>
<dbReference type="EMBL" id="CM047903">
    <property type="protein sequence ID" value="KAJ0092674.1"/>
    <property type="molecule type" value="Genomic_DNA"/>
</dbReference>
<accession>A0ACC1B184</accession>
<keyword evidence="2" id="KW-1185">Reference proteome</keyword>
<protein>
    <submittedName>
        <fullName evidence="1">Uncharacterized protein</fullName>
    </submittedName>
</protein>
<dbReference type="Proteomes" id="UP001164250">
    <property type="component" value="Chromosome 7"/>
</dbReference>
<gene>
    <name evidence="1" type="ORF">Patl1_25623</name>
</gene>
<proteinExistence type="predicted"/>
<comment type="caution">
    <text evidence="1">The sequence shown here is derived from an EMBL/GenBank/DDBJ whole genome shotgun (WGS) entry which is preliminary data.</text>
</comment>
<reference evidence="2" key="1">
    <citation type="journal article" date="2023" name="G3 (Bethesda)">
        <title>Genome assembly and association tests identify interacting loci associated with vigor, precocity, and sex in interspecific pistachio rootstocks.</title>
        <authorList>
            <person name="Palmer W."/>
            <person name="Jacygrad E."/>
            <person name="Sagayaradj S."/>
            <person name="Cavanaugh K."/>
            <person name="Han R."/>
            <person name="Bertier L."/>
            <person name="Beede B."/>
            <person name="Kafkas S."/>
            <person name="Golino D."/>
            <person name="Preece J."/>
            <person name="Michelmore R."/>
        </authorList>
    </citation>
    <scope>NUCLEOTIDE SEQUENCE [LARGE SCALE GENOMIC DNA]</scope>
</reference>
<sequence length="189" mass="21750">MAGFGWSNMRHGNGNNMMHELNHARKRPFASTQIACRICDQVFLSTQSLINHIETHIGENESVVSSRRQHELMNNHIFQQNYFATRQQERNPFLHGAPAATRLVPQVPVPPSRLSLSFGVFGPQLPPNYKSRQVQAEMQRRMAAAEPARDFTKPFLDQLQQITIPANHDVEREHRHMYDSETLDLTLKL</sequence>
<organism evidence="1 2">
    <name type="scientific">Pistacia atlantica</name>
    <dbReference type="NCBI Taxonomy" id="434234"/>
    <lineage>
        <taxon>Eukaryota</taxon>
        <taxon>Viridiplantae</taxon>
        <taxon>Streptophyta</taxon>
        <taxon>Embryophyta</taxon>
        <taxon>Tracheophyta</taxon>
        <taxon>Spermatophyta</taxon>
        <taxon>Magnoliopsida</taxon>
        <taxon>eudicotyledons</taxon>
        <taxon>Gunneridae</taxon>
        <taxon>Pentapetalae</taxon>
        <taxon>rosids</taxon>
        <taxon>malvids</taxon>
        <taxon>Sapindales</taxon>
        <taxon>Anacardiaceae</taxon>
        <taxon>Pistacia</taxon>
    </lineage>
</organism>
<evidence type="ECO:0000313" key="1">
    <source>
        <dbReference type="EMBL" id="KAJ0092674.1"/>
    </source>
</evidence>
<name>A0ACC1B184_9ROSI</name>